<proteinExistence type="predicted"/>
<organism evidence="1 2">
    <name type="scientific">Glutamicibacter creatinolyticus</name>
    <dbReference type="NCBI Taxonomy" id="162496"/>
    <lineage>
        <taxon>Bacteria</taxon>
        <taxon>Bacillati</taxon>
        <taxon>Actinomycetota</taxon>
        <taxon>Actinomycetes</taxon>
        <taxon>Micrococcales</taxon>
        <taxon>Micrococcaceae</taxon>
        <taxon>Glutamicibacter</taxon>
    </lineage>
</organism>
<dbReference type="KEGG" id="gcr:GcLGCM259_1241"/>
<dbReference type="EMBL" id="CP034412">
    <property type="protein sequence ID" value="QCY46976.1"/>
    <property type="molecule type" value="Genomic_DNA"/>
</dbReference>
<accession>A0A5B7WS57</accession>
<protein>
    <submittedName>
        <fullName evidence="1">Uncharacterized protein</fullName>
    </submittedName>
</protein>
<dbReference type="Proteomes" id="UP000307000">
    <property type="component" value="Chromosome"/>
</dbReference>
<dbReference type="AlphaFoldDB" id="A0A5B7WS57"/>
<sequence>MDAKVFRDLRNRDAGLAVHRDAHDVIAELLAEGLGHSGILSCQPPRLAMFDVTYSCTRPPVLHGRGCIKTRLCWSWREVLLRTSDRLELSSNSLEPAPFQIRMQVVLKLGNSPHDYDSGRECVSRRPRKKLGSQHTIASSLQVTDYAWSSAGKLSFLLAGRPDSSSDKIQSVKLVSQDKKLMAPSVKICGSVGGSLHCEVHVPTGANYRIEALDSSGKLYRVGLPIGLANKTGKFSGFISRYILRSPAYAMTLQREMKRLPKKISVITRSDSIEILDEENLGQQLLFTRRGSKDTVRGSLLQNGASVFSISEFSETLLCLPDGETLWDCRLGSNSGRRLQYWGSASEEPRRLMQYPWYWMGDEGASARAKVYWTKDGHLALKIVKKGLKAA</sequence>
<keyword evidence="2" id="KW-1185">Reference proteome</keyword>
<name>A0A5B7WS57_9MICC</name>
<evidence type="ECO:0000313" key="2">
    <source>
        <dbReference type="Proteomes" id="UP000307000"/>
    </source>
</evidence>
<evidence type="ECO:0000313" key="1">
    <source>
        <dbReference type="EMBL" id="QCY46976.1"/>
    </source>
</evidence>
<gene>
    <name evidence="1" type="ORF">GcLGCM259_1241</name>
</gene>
<reference evidence="1 2" key="1">
    <citation type="submission" date="2018-12" db="EMBL/GenBank/DDBJ databases">
        <title>Complete Genome Sequence of Glutamicibacter creatinolyticus strain LGCM259,isolated from an abscess of a 12-year-old mare in Italy.</title>
        <authorList>
            <person name="Santos R.G."/>
            <person name="Silva A.L."/>
            <person name="Seyffert N."/>
            <person name="Castro T.L.P."/>
            <person name="Attili A.R."/>
            <person name="Rifici C."/>
            <person name="Mazzullo G."/>
            <person name="Brenig B."/>
            <person name="Venanzi F."/>
            <person name="Azevedo V."/>
        </authorList>
    </citation>
    <scope>NUCLEOTIDE SEQUENCE [LARGE SCALE GENOMIC DNA]</scope>
    <source>
        <strain evidence="1 2">LGCM 259</strain>
    </source>
</reference>